<evidence type="ECO:0000313" key="3">
    <source>
        <dbReference type="Proteomes" id="UP001501204"/>
    </source>
</evidence>
<evidence type="ECO:0008006" key="4">
    <source>
        <dbReference type="Google" id="ProtNLM"/>
    </source>
</evidence>
<protein>
    <recommendedName>
        <fullName evidence="4">Fenitrothion hydrolase</fullName>
    </recommendedName>
</protein>
<evidence type="ECO:0000313" key="2">
    <source>
        <dbReference type="EMBL" id="GAA1761629.1"/>
    </source>
</evidence>
<feature type="transmembrane region" description="Helical" evidence="1">
    <location>
        <begin position="256"/>
        <end position="275"/>
    </location>
</feature>
<feature type="transmembrane region" description="Helical" evidence="1">
    <location>
        <begin position="295"/>
        <end position="317"/>
    </location>
</feature>
<feature type="transmembrane region" description="Helical" evidence="1">
    <location>
        <begin position="344"/>
        <end position="371"/>
    </location>
</feature>
<sequence length="456" mass="48189">MISASVTPLAGSAALVPAHGLGGRTDLPVDPALAAAGAAAAVAVSFIVLVKGWPRSRFADPNAGLPLPQAVTRVLDARLFVQVVRAVAAAVTVFIVAVAFLGPAETVNNLAPWALYVVFWVGLVPASLLFGPVWRLLNPLRLLHAGLCRIMEVDPEVGMRPLRPGVGMWPAAGVLLVFVWLELVYPYEAVPVLVGVLMVSYAVLTLVLALIFGQKWFIAGDGFEVYSTLVGSMAPFGRRQDGTPVLRNPLTGLSTVPATPGLSAVVAVLIGSTGFDGLSRTQLWMTSVPPDSIPLGTATLLGLVAIVAILFAGAIHLSRRSMERAGSGRSPVQALRPARFAHSLIPVALGYVVAHYFSYLLFEGQIALVLISDPFGLGWDLFGTSQQWVNYFLVSPTTIGWTQISAIVIGHILGLTVAHDRALTLFDSRDAIRTQIPIAVLMVGITLTGVLLLLAV</sequence>
<keyword evidence="1" id="KW-0472">Membrane</keyword>
<reference evidence="3" key="1">
    <citation type="journal article" date="2019" name="Int. J. Syst. Evol. Microbiol.">
        <title>The Global Catalogue of Microorganisms (GCM) 10K type strain sequencing project: providing services to taxonomists for standard genome sequencing and annotation.</title>
        <authorList>
            <consortium name="The Broad Institute Genomics Platform"/>
            <consortium name="The Broad Institute Genome Sequencing Center for Infectious Disease"/>
            <person name="Wu L."/>
            <person name="Ma J."/>
        </authorList>
    </citation>
    <scope>NUCLEOTIDE SEQUENCE [LARGE SCALE GENOMIC DNA]</scope>
    <source>
        <strain evidence="3">JCM 14735</strain>
    </source>
</reference>
<feature type="transmembrane region" description="Helical" evidence="1">
    <location>
        <begin position="83"/>
        <end position="101"/>
    </location>
</feature>
<accession>A0ABP4WVS5</accession>
<evidence type="ECO:0000256" key="1">
    <source>
        <dbReference type="SAM" id="Phobius"/>
    </source>
</evidence>
<organism evidence="2 3">
    <name type="scientific">Kocuria aegyptia</name>
    <dbReference type="NCBI Taxonomy" id="330943"/>
    <lineage>
        <taxon>Bacteria</taxon>
        <taxon>Bacillati</taxon>
        <taxon>Actinomycetota</taxon>
        <taxon>Actinomycetes</taxon>
        <taxon>Micrococcales</taxon>
        <taxon>Micrococcaceae</taxon>
        <taxon>Kocuria</taxon>
    </lineage>
</organism>
<dbReference type="EMBL" id="BAAAOA010000023">
    <property type="protein sequence ID" value="GAA1761629.1"/>
    <property type="molecule type" value="Genomic_DNA"/>
</dbReference>
<keyword evidence="1" id="KW-1133">Transmembrane helix</keyword>
<keyword evidence="1" id="KW-0812">Transmembrane</keyword>
<proteinExistence type="predicted"/>
<feature type="transmembrane region" description="Helical" evidence="1">
    <location>
        <begin position="113"/>
        <end position="134"/>
    </location>
</feature>
<comment type="caution">
    <text evidence="2">The sequence shown here is derived from an EMBL/GenBank/DDBJ whole genome shotgun (WGS) entry which is preliminary data.</text>
</comment>
<feature type="transmembrane region" description="Helical" evidence="1">
    <location>
        <begin position="391"/>
        <end position="415"/>
    </location>
</feature>
<gene>
    <name evidence="2" type="ORF">GCM10009767_20750</name>
</gene>
<feature type="transmembrane region" description="Helical" evidence="1">
    <location>
        <begin position="191"/>
        <end position="212"/>
    </location>
</feature>
<keyword evidence="3" id="KW-1185">Reference proteome</keyword>
<feature type="transmembrane region" description="Helical" evidence="1">
    <location>
        <begin position="166"/>
        <end position="185"/>
    </location>
</feature>
<name>A0ABP4WVS5_9MICC</name>
<feature type="transmembrane region" description="Helical" evidence="1">
    <location>
        <begin position="32"/>
        <end position="50"/>
    </location>
</feature>
<feature type="transmembrane region" description="Helical" evidence="1">
    <location>
        <begin position="436"/>
        <end position="455"/>
    </location>
</feature>
<dbReference type="Proteomes" id="UP001501204">
    <property type="component" value="Unassembled WGS sequence"/>
</dbReference>